<dbReference type="EMBL" id="CAHIKZ030001371">
    <property type="protein sequence ID" value="CAE1261850.1"/>
    <property type="molecule type" value="Genomic_DNA"/>
</dbReference>
<evidence type="ECO:0000256" key="11">
    <source>
        <dbReference type="ARBA" id="ARBA00032509"/>
    </source>
</evidence>
<keyword evidence="8" id="KW-0067">ATP-binding</keyword>
<keyword evidence="10" id="KW-0472">Membrane</keyword>
<name>A0A812CDT2_ACAPH</name>
<evidence type="ECO:0000256" key="8">
    <source>
        <dbReference type="ARBA" id="ARBA00022840"/>
    </source>
</evidence>
<dbReference type="Pfam" id="PF17862">
    <property type="entry name" value="AAA_lid_3"/>
    <property type="match status" value="1"/>
</dbReference>
<evidence type="ECO:0000256" key="4">
    <source>
        <dbReference type="ARBA" id="ARBA00022593"/>
    </source>
</evidence>
<dbReference type="GO" id="GO:0016558">
    <property type="term" value="P:protein import into peroxisome matrix"/>
    <property type="evidence" value="ECO:0007669"/>
    <property type="project" value="TreeGrafter"/>
</dbReference>
<evidence type="ECO:0000256" key="1">
    <source>
        <dbReference type="ARBA" id="ARBA00004370"/>
    </source>
</evidence>
<dbReference type="InterPro" id="IPR027417">
    <property type="entry name" value="P-loop_NTPase"/>
</dbReference>
<evidence type="ECO:0000256" key="13">
    <source>
        <dbReference type="ARBA" id="ARBA00048778"/>
    </source>
</evidence>
<evidence type="ECO:0000256" key="9">
    <source>
        <dbReference type="ARBA" id="ARBA00022927"/>
    </source>
</evidence>
<keyword evidence="17" id="KW-1185">Reference proteome</keyword>
<dbReference type="GO" id="GO:0005524">
    <property type="term" value="F:ATP binding"/>
    <property type="evidence" value="ECO:0007669"/>
    <property type="project" value="UniProtKB-KW"/>
</dbReference>
<dbReference type="Pfam" id="PF09262">
    <property type="entry name" value="PEX-1N"/>
    <property type="match status" value="1"/>
</dbReference>
<dbReference type="SMART" id="SM00382">
    <property type="entry name" value="AAA"/>
    <property type="match status" value="2"/>
</dbReference>
<reference evidence="16" key="1">
    <citation type="submission" date="2021-01" db="EMBL/GenBank/DDBJ databases">
        <authorList>
            <person name="Li R."/>
            <person name="Bekaert M."/>
        </authorList>
    </citation>
    <scope>NUCLEOTIDE SEQUENCE</scope>
    <source>
        <strain evidence="16">Farmed</strain>
    </source>
</reference>
<dbReference type="InterPro" id="IPR041569">
    <property type="entry name" value="AAA_lid_3"/>
</dbReference>
<comment type="subcellular location">
    <subcellularLocation>
        <location evidence="1">Membrane</location>
    </subcellularLocation>
</comment>
<dbReference type="InterPro" id="IPR029067">
    <property type="entry name" value="CDC48_domain_2-like_sf"/>
</dbReference>
<keyword evidence="6" id="KW-0547">Nucleotide-binding</keyword>
<evidence type="ECO:0000256" key="6">
    <source>
        <dbReference type="ARBA" id="ARBA00022741"/>
    </source>
</evidence>
<dbReference type="InterPro" id="IPR003959">
    <property type="entry name" value="ATPase_AAA_core"/>
</dbReference>
<evidence type="ECO:0000259" key="15">
    <source>
        <dbReference type="SMART" id="SM00382"/>
    </source>
</evidence>
<protein>
    <recommendedName>
        <fullName evidence="12">Peroxisomal ATPase PEX1</fullName>
    </recommendedName>
    <alternativeName>
        <fullName evidence="11">Peroxin-1</fullName>
    </alternativeName>
</protein>
<feature type="domain" description="AAA+ ATPase" evidence="15">
    <location>
        <begin position="584"/>
        <end position="728"/>
    </location>
</feature>
<dbReference type="PANTHER" id="PTHR23077:SF12">
    <property type="entry name" value="PEROXISOMAL ATPASE PEX1"/>
    <property type="match status" value="1"/>
</dbReference>
<keyword evidence="5" id="KW-0677">Repeat</keyword>
<dbReference type="InterPro" id="IPR015342">
    <property type="entry name" value="PEX1-N_C-lobe"/>
</dbReference>
<dbReference type="AlphaFoldDB" id="A0A812CDT2"/>
<feature type="compositionally biased region" description="Basic and acidic residues" evidence="14">
    <location>
        <begin position="326"/>
        <end position="336"/>
    </location>
</feature>
<evidence type="ECO:0000256" key="2">
    <source>
        <dbReference type="ARBA" id="ARBA00006914"/>
    </source>
</evidence>
<feature type="domain" description="AAA+ ATPase" evidence="15">
    <location>
        <begin position="873"/>
        <end position="968"/>
    </location>
</feature>
<evidence type="ECO:0000256" key="3">
    <source>
        <dbReference type="ARBA" id="ARBA00022448"/>
    </source>
</evidence>
<evidence type="ECO:0000256" key="10">
    <source>
        <dbReference type="ARBA" id="ARBA00023136"/>
    </source>
</evidence>
<dbReference type="Gene3D" id="2.40.40.20">
    <property type="match status" value="1"/>
</dbReference>
<dbReference type="OrthoDB" id="2187at2759"/>
<dbReference type="InterPro" id="IPR050168">
    <property type="entry name" value="AAA_ATPase_domain"/>
</dbReference>
<dbReference type="InterPro" id="IPR003960">
    <property type="entry name" value="ATPase_AAA_CS"/>
</dbReference>
<comment type="caution">
    <text evidence="16">The sequence shown here is derived from an EMBL/GenBank/DDBJ whole genome shotgun (WGS) entry which is preliminary data.</text>
</comment>
<dbReference type="FunFam" id="1.10.8.60:FF:000105">
    <property type="entry name" value="PeRoXisome assembly factor"/>
    <property type="match status" value="1"/>
</dbReference>
<evidence type="ECO:0000313" key="17">
    <source>
        <dbReference type="Proteomes" id="UP000597762"/>
    </source>
</evidence>
<accession>A0A812CDT2</accession>
<evidence type="ECO:0000256" key="7">
    <source>
        <dbReference type="ARBA" id="ARBA00022801"/>
    </source>
</evidence>
<dbReference type="GO" id="GO:0016887">
    <property type="term" value="F:ATP hydrolysis activity"/>
    <property type="evidence" value="ECO:0007669"/>
    <property type="project" value="InterPro"/>
</dbReference>
<dbReference type="PANTHER" id="PTHR23077">
    <property type="entry name" value="AAA-FAMILY ATPASE"/>
    <property type="match status" value="1"/>
</dbReference>
<feature type="region of interest" description="Disordered" evidence="14">
    <location>
        <begin position="326"/>
        <end position="346"/>
    </location>
</feature>
<comment type="similarity">
    <text evidence="2">Belongs to the AAA ATPase family.</text>
</comment>
<dbReference type="SUPFAM" id="SSF52540">
    <property type="entry name" value="P-loop containing nucleoside triphosphate hydrolases"/>
    <property type="match status" value="2"/>
</dbReference>
<organism evidence="16 17">
    <name type="scientific">Acanthosepion pharaonis</name>
    <name type="common">Pharaoh cuttlefish</name>
    <name type="synonym">Sepia pharaonis</name>
    <dbReference type="NCBI Taxonomy" id="158019"/>
    <lineage>
        <taxon>Eukaryota</taxon>
        <taxon>Metazoa</taxon>
        <taxon>Spiralia</taxon>
        <taxon>Lophotrochozoa</taxon>
        <taxon>Mollusca</taxon>
        <taxon>Cephalopoda</taxon>
        <taxon>Coleoidea</taxon>
        <taxon>Decapodiformes</taxon>
        <taxon>Sepiida</taxon>
        <taxon>Sepiina</taxon>
        <taxon>Sepiidae</taxon>
        <taxon>Acanthosepion</taxon>
    </lineage>
</organism>
<dbReference type="Pfam" id="PF00004">
    <property type="entry name" value="AAA"/>
    <property type="match status" value="2"/>
</dbReference>
<keyword evidence="9" id="KW-0653">Protein transport</keyword>
<dbReference type="GO" id="GO:0005829">
    <property type="term" value="C:cytosol"/>
    <property type="evidence" value="ECO:0007669"/>
    <property type="project" value="TreeGrafter"/>
</dbReference>
<comment type="catalytic activity">
    <reaction evidence="13">
        <text>ATP + H2O = ADP + phosphate + H(+)</text>
        <dbReference type="Rhea" id="RHEA:13065"/>
        <dbReference type="ChEBI" id="CHEBI:15377"/>
        <dbReference type="ChEBI" id="CHEBI:15378"/>
        <dbReference type="ChEBI" id="CHEBI:30616"/>
        <dbReference type="ChEBI" id="CHEBI:43474"/>
        <dbReference type="ChEBI" id="CHEBI:456216"/>
    </reaction>
    <physiologicalReaction direction="left-to-right" evidence="13">
        <dbReference type="Rhea" id="RHEA:13066"/>
    </physiologicalReaction>
</comment>
<keyword evidence="4" id="KW-0962">Peroxisome biogenesis</keyword>
<evidence type="ECO:0000256" key="14">
    <source>
        <dbReference type="SAM" id="MobiDB-lite"/>
    </source>
</evidence>
<dbReference type="PROSITE" id="PS00674">
    <property type="entry name" value="AAA"/>
    <property type="match status" value="1"/>
</dbReference>
<proteinExistence type="inferred from homology"/>
<dbReference type="InterPro" id="IPR003593">
    <property type="entry name" value="AAA+_ATPase"/>
</dbReference>
<dbReference type="Gene3D" id="3.10.330.10">
    <property type="match status" value="1"/>
</dbReference>
<keyword evidence="3" id="KW-0813">Transport</keyword>
<dbReference type="Proteomes" id="UP000597762">
    <property type="component" value="Unassembled WGS sequence"/>
</dbReference>
<evidence type="ECO:0000313" key="16">
    <source>
        <dbReference type="EMBL" id="CAE1261850.1"/>
    </source>
</evidence>
<evidence type="ECO:0000256" key="5">
    <source>
        <dbReference type="ARBA" id="ARBA00022737"/>
    </source>
</evidence>
<gene>
    <name evidence="16" type="ORF">SPHA_32925</name>
</gene>
<dbReference type="GO" id="GO:0005778">
    <property type="term" value="C:peroxisomal membrane"/>
    <property type="evidence" value="ECO:0007669"/>
    <property type="project" value="TreeGrafter"/>
</dbReference>
<keyword evidence="7" id="KW-0378">Hydrolase</keyword>
<dbReference type="SUPFAM" id="SSF54585">
    <property type="entry name" value="Cdc48 domain 2-like"/>
    <property type="match status" value="1"/>
</dbReference>
<evidence type="ECO:0000256" key="12">
    <source>
        <dbReference type="ARBA" id="ARBA00034532"/>
    </source>
</evidence>
<dbReference type="Gene3D" id="1.10.8.60">
    <property type="match status" value="2"/>
</dbReference>
<dbReference type="Gene3D" id="3.40.50.300">
    <property type="entry name" value="P-loop containing nucleotide triphosphate hydrolases"/>
    <property type="match status" value="3"/>
</dbReference>
<sequence length="1159" mass="131676">MSYLGLNARYSSEKHCFVHIARSLLHAQLHLDSKVHVFKATFQNDQTAFFSCHFKLSEYQDNELHINGLYANKLGIREKDEIILEPIRNVPLCESVFVDPLSVNDWEILEKNSSFIENHLLDQVRVVWEGQVLPVWVQQSVCLFLKIRRIRPLGECVLLQQQTEVIVARYTSLVHTESKMTEHAPATPTPSLFKKSKKLVVNEMAPLDVSQSLSLYSGLFQYLQSFFMWSNTQPESQHAELVCRKGDFSPDTVSLTLRVQGFSERWDMFKNIQDSCQNNSLKPKHFLKNSGLVFVNICDVNGQCNLLKSIPRVFFAKMVKLRSPRELHGAKPEPVSKRHSSSSEDPNQLSNIVQVCLVGTHEMICEEDSSLTSFLNENNVLTGHVMVPNPLRLVHQLEVTSKVELQGIRAHRVKLRYLYILPLRVTLFGLQESLQRLDEKTVRKAFEQWIMKATCITRPMIVFDRKLIKFRIKKKTDYWVEALLSFNQSNHSPKTEEEFIYVELHPDALKSIHLVIQLEPEATASQIQKIHPNLLLHTEIDPRVDTVKLNTIRGLQEQSTKAMQYFRMVLSTTGCTSISQSRPSLGMLLITGATGTGKTIFASSICKELLEPPILAYPIIVACKSLVGKKLSSVHAILEQQFEEAMWRQPSVIVLDDLDCLCSKDSDMDIDPLENVRLTSVICDFLKKINALHPRVAVMATSESTTTLHQKLMTSRGMHYIQMVLNISHPDQKTREEILQGLLETNLAVNPNSIKEVDLKKIACKAEGFVVQDLKKLVNRAIHAHLQFKQSDLSETGCKLQLDMSELMLQQRDFDAAFVGFSPLSLRGIELHNSETQGWSDVGGLEEVKSLLMETFVWPAKYPELFNKCPIRIRTGILLFGAPGTGKTLLVAALVKECHMNFITVKGPELLNKYVGASEQAVRDTFNRARKAKPCVYVLGATSRPDLIDPALLRPGRLDKCLYCDIPNKEERLAILKVLTAKMHLDDDVSLECFAEMCNYFTGADLKALLYNAQLVAIHEKIGDTNKMENNYSDQYFKVRQSSRDITDKSGKMNVTYIPNLETGCTPISSTLEEKVEKEVTRKEKRTKNRRESLMPPAETVEVITVNHSHILKACSKMKPSVSASEQNKYDVIYKDFKKSREANFNPQTPTLKQEYLLA</sequence>